<keyword evidence="2" id="KW-0808">Transferase</keyword>
<name>A0A450UPK7_9GAMM</name>
<dbReference type="SUPFAM" id="SSF53335">
    <property type="entry name" value="S-adenosyl-L-methionine-dependent methyltransferases"/>
    <property type="match status" value="1"/>
</dbReference>
<evidence type="ECO:0000313" key="2">
    <source>
        <dbReference type="EMBL" id="VFJ94461.1"/>
    </source>
</evidence>
<dbReference type="GO" id="GO:0032259">
    <property type="term" value="P:methylation"/>
    <property type="evidence" value="ECO:0007669"/>
    <property type="project" value="UniProtKB-KW"/>
</dbReference>
<evidence type="ECO:0000259" key="1">
    <source>
        <dbReference type="Pfam" id="PF13649"/>
    </source>
</evidence>
<dbReference type="AlphaFoldDB" id="A0A450UPK7"/>
<dbReference type="InterPro" id="IPR041698">
    <property type="entry name" value="Methyltransf_25"/>
</dbReference>
<protein>
    <submittedName>
        <fullName evidence="2">Methyltransferase domain-containing protein</fullName>
    </submittedName>
</protein>
<gene>
    <name evidence="2" type="ORF">BECKLFY1418A_GA0070994_104021</name>
</gene>
<proteinExistence type="predicted"/>
<dbReference type="CDD" id="cd02440">
    <property type="entry name" value="AdoMet_MTases"/>
    <property type="match status" value="1"/>
</dbReference>
<dbReference type="GO" id="GO:0008168">
    <property type="term" value="F:methyltransferase activity"/>
    <property type="evidence" value="ECO:0007669"/>
    <property type="project" value="UniProtKB-KW"/>
</dbReference>
<dbReference type="Gene3D" id="3.40.50.150">
    <property type="entry name" value="Vaccinia Virus protein VP39"/>
    <property type="match status" value="1"/>
</dbReference>
<dbReference type="EMBL" id="CAADFH010000040">
    <property type="protein sequence ID" value="VFJ94461.1"/>
    <property type="molecule type" value="Genomic_DNA"/>
</dbReference>
<accession>A0A450UPK7</accession>
<keyword evidence="2" id="KW-0489">Methyltransferase</keyword>
<dbReference type="Pfam" id="PF13649">
    <property type="entry name" value="Methyltransf_25"/>
    <property type="match status" value="1"/>
</dbReference>
<feature type="domain" description="Methyltransferase" evidence="1">
    <location>
        <begin position="57"/>
        <end position="124"/>
    </location>
</feature>
<organism evidence="2">
    <name type="scientific">Candidatus Kentrum sp. LFY</name>
    <dbReference type="NCBI Taxonomy" id="2126342"/>
    <lineage>
        <taxon>Bacteria</taxon>
        <taxon>Pseudomonadati</taxon>
        <taxon>Pseudomonadota</taxon>
        <taxon>Gammaproteobacteria</taxon>
        <taxon>Candidatus Kentrum</taxon>
    </lineage>
</organism>
<sequence length="215" mass="25015">MSHKYVSEILSDHYRKTFREYGATSKGVDWGDKECSAKLRQEVMLEVIKKNNQHSTILDVGCGYGALADAIQEKQLSLSYTGIDIVHEMVREGKRRHPNYSFVCGDILNTDMGKYDYVVCNGILTQKLKTSILEMNEFAQSLVKLMYGICKIGIAFNLMTTYVNFQRDNLYYRNPSEMLSWCMSELTPHVRLNCAYDLWYEYTVYLYKPEIVRKI</sequence>
<dbReference type="InterPro" id="IPR029063">
    <property type="entry name" value="SAM-dependent_MTases_sf"/>
</dbReference>
<reference evidence="2" key="1">
    <citation type="submission" date="2019-02" db="EMBL/GenBank/DDBJ databases">
        <authorList>
            <person name="Gruber-Vodicka R. H."/>
            <person name="Seah K. B. B."/>
        </authorList>
    </citation>
    <scope>NUCLEOTIDE SEQUENCE</scope>
    <source>
        <strain evidence="2">BECK_M6</strain>
    </source>
</reference>